<dbReference type="Proteomes" id="UP001187315">
    <property type="component" value="Unassembled WGS sequence"/>
</dbReference>
<comment type="caution">
    <text evidence="2">The sequence shown here is derived from an EMBL/GenBank/DDBJ whole genome shotgun (WGS) entry which is preliminary data.</text>
</comment>
<dbReference type="AlphaFoldDB" id="A0AA88NYH8"/>
<name>A0AA88NYH8_TACVA</name>
<reference evidence="2" key="1">
    <citation type="submission" date="2023-08" db="EMBL/GenBank/DDBJ databases">
        <title>Pelteobagrus vachellii genome.</title>
        <authorList>
            <person name="Liu H."/>
        </authorList>
    </citation>
    <scope>NUCLEOTIDE SEQUENCE</scope>
    <source>
        <strain evidence="2">PRFRI_2022a</strain>
        <tissue evidence="2">Muscle</tissue>
    </source>
</reference>
<evidence type="ECO:0000313" key="2">
    <source>
        <dbReference type="EMBL" id="KAK2866698.1"/>
    </source>
</evidence>
<protein>
    <submittedName>
        <fullName evidence="2">Uncharacterized protein</fullName>
    </submittedName>
</protein>
<sequence length="98" mass="11212">MGTLHGNTKNVTAQATRAKIDYFKLTLENPIVLSDMEKNALIFPRGIPEDCTKELNVFLLMWKERNKYYAEGKGNRVSETLRGDPRHDDLVNVTSESR</sequence>
<organism evidence="2 3">
    <name type="scientific">Tachysurus vachellii</name>
    <name type="common">Darkbarbel catfish</name>
    <name type="synonym">Pelteobagrus vachellii</name>
    <dbReference type="NCBI Taxonomy" id="175792"/>
    <lineage>
        <taxon>Eukaryota</taxon>
        <taxon>Metazoa</taxon>
        <taxon>Chordata</taxon>
        <taxon>Craniata</taxon>
        <taxon>Vertebrata</taxon>
        <taxon>Euteleostomi</taxon>
        <taxon>Actinopterygii</taxon>
        <taxon>Neopterygii</taxon>
        <taxon>Teleostei</taxon>
        <taxon>Ostariophysi</taxon>
        <taxon>Siluriformes</taxon>
        <taxon>Bagridae</taxon>
        <taxon>Tachysurus</taxon>
    </lineage>
</organism>
<proteinExistence type="predicted"/>
<gene>
    <name evidence="2" type="ORF">Q7C36_002754</name>
</gene>
<feature type="compositionally biased region" description="Basic and acidic residues" evidence="1">
    <location>
        <begin position="77"/>
        <end position="90"/>
    </location>
</feature>
<evidence type="ECO:0000313" key="3">
    <source>
        <dbReference type="Proteomes" id="UP001187315"/>
    </source>
</evidence>
<accession>A0AA88NYH8</accession>
<evidence type="ECO:0000256" key="1">
    <source>
        <dbReference type="SAM" id="MobiDB-lite"/>
    </source>
</evidence>
<dbReference type="EMBL" id="JAVHJS010000002">
    <property type="protein sequence ID" value="KAK2866698.1"/>
    <property type="molecule type" value="Genomic_DNA"/>
</dbReference>
<feature type="region of interest" description="Disordered" evidence="1">
    <location>
        <begin position="77"/>
        <end position="98"/>
    </location>
</feature>
<keyword evidence="3" id="KW-1185">Reference proteome</keyword>